<dbReference type="SUPFAM" id="SSF52047">
    <property type="entry name" value="RNI-like"/>
    <property type="match status" value="1"/>
</dbReference>
<evidence type="ECO:0000313" key="2">
    <source>
        <dbReference type="Proteomes" id="UP000308197"/>
    </source>
</evidence>
<gene>
    <name evidence="1" type="ORF">K466DRAFT_143006</name>
</gene>
<dbReference type="InParanoid" id="A0A5C3PAC7"/>
<evidence type="ECO:0000313" key="1">
    <source>
        <dbReference type="EMBL" id="TFK86675.1"/>
    </source>
</evidence>
<dbReference type="EMBL" id="ML211188">
    <property type="protein sequence ID" value="TFK86675.1"/>
    <property type="molecule type" value="Genomic_DNA"/>
</dbReference>
<accession>A0A5C3PAC7</accession>
<protein>
    <recommendedName>
        <fullName evidence="3">F-box domain-containing protein</fullName>
    </recommendedName>
</protein>
<dbReference type="AlphaFoldDB" id="A0A5C3PAC7"/>
<proteinExistence type="predicted"/>
<sequence>MQSTVHCVLTCPNLLLKIFSWLHLPETAHMNGYHDAAHEDRKARRRTLPSVALVCRAFTPYALDIMWCTLEKLQPLLSLLPAIYYDVDEDTYLLSRVVEPEQWQHFEEHTHRVRELHYDADYELKVHPSVWTHLQEHYGHTAMLPQLRRLDMMAVSPYCVSPLLLLLHPALRSLAIGFGRDMIISPPTTETPPGAVVLEVISGSSPGVHILDLRHSFLMTMPAIGALADFRQLRKLVLCQCSRCSVSGGSPIWTGALADSLRVCALAVKDIPDTFATGGFRSLRELSVNGLPGDVVNFIRGIQPIALHTFSLIARRTSRQVALPPHLSSVCGSLPATVEHFKLTFEAGRQTDPSCGLSTLLVHMRPLRNLTSLTLHGNATGVDLAGEDIRVLGELWPRLQSLSITRHPAPYPSRRSRLRETVTLQGLAEIARRCPALEVLSLPRLGAAELSFAESDIPVTSHGLRFIEFQDVCGAREPSAVASAIARLFPRLELDTLADEKSGCGWEWQVVRSLLRGKYDGR</sequence>
<organism evidence="1 2">
    <name type="scientific">Polyporus arcularius HHB13444</name>
    <dbReference type="NCBI Taxonomy" id="1314778"/>
    <lineage>
        <taxon>Eukaryota</taxon>
        <taxon>Fungi</taxon>
        <taxon>Dikarya</taxon>
        <taxon>Basidiomycota</taxon>
        <taxon>Agaricomycotina</taxon>
        <taxon>Agaricomycetes</taxon>
        <taxon>Polyporales</taxon>
        <taxon>Polyporaceae</taxon>
        <taxon>Polyporus</taxon>
    </lineage>
</organism>
<dbReference type="Proteomes" id="UP000308197">
    <property type="component" value="Unassembled WGS sequence"/>
</dbReference>
<dbReference type="InterPro" id="IPR032675">
    <property type="entry name" value="LRR_dom_sf"/>
</dbReference>
<name>A0A5C3PAC7_9APHY</name>
<evidence type="ECO:0008006" key="3">
    <source>
        <dbReference type="Google" id="ProtNLM"/>
    </source>
</evidence>
<keyword evidence="2" id="KW-1185">Reference proteome</keyword>
<reference evidence="1 2" key="1">
    <citation type="journal article" date="2019" name="Nat. Ecol. Evol.">
        <title>Megaphylogeny resolves global patterns of mushroom evolution.</title>
        <authorList>
            <person name="Varga T."/>
            <person name="Krizsan K."/>
            <person name="Foldi C."/>
            <person name="Dima B."/>
            <person name="Sanchez-Garcia M."/>
            <person name="Sanchez-Ramirez S."/>
            <person name="Szollosi G.J."/>
            <person name="Szarkandi J.G."/>
            <person name="Papp V."/>
            <person name="Albert L."/>
            <person name="Andreopoulos W."/>
            <person name="Angelini C."/>
            <person name="Antonin V."/>
            <person name="Barry K.W."/>
            <person name="Bougher N.L."/>
            <person name="Buchanan P."/>
            <person name="Buyck B."/>
            <person name="Bense V."/>
            <person name="Catcheside P."/>
            <person name="Chovatia M."/>
            <person name="Cooper J."/>
            <person name="Damon W."/>
            <person name="Desjardin D."/>
            <person name="Finy P."/>
            <person name="Geml J."/>
            <person name="Haridas S."/>
            <person name="Hughes K."/>
            <person name="Justo A."/>
            <person name="Karasinski D."/>
            <person name="Kautmanova I."/>
            <person name="Kiss B."/>
            <person name="Kocsube S."/>
            <person name="Kotiranta H."/>
            <person name="LaButti K.M."/>
            <person name="Lechner B.E."/>
            <person name="Liimatainen K."/>
            <person name="Lipzen A."/>
            <person name="Lukacs Z."/>
            <person name="Mihaltcheva S."/>
            <person name="Morgado L.N."/>
            <person name="Niskanen T."/>
            <person name="Noordeloos M.E."/>
            <person name="Ohm R.A."/>
            <person name="Ortiz-Santana B."/>
            <person name="Ovrebo C."/>
            <person name="Racz N."/>
            <person name="Riley R."/>
            <person name="Savchenko A."/>
            <person name="Shiryaev A."/>
            <person name="Soop K."/>
            <person name="Spirin V."/>
            <person name="Szebenyi C."/>
            <person name="Tomsovsky M."/>
            <person name="Tulloss R.E."/>
            <person name="Uehling J."/>
            <person name="Grigoriev I.V."/>
            <person name="Vagvolgyi C."/>
            <person name="Papp T."/>
            <person name="Martin F.M."/>
            <person name="Miettinen O."/>
            <person name="Hibbett D.S."/>
            <person name="Nagy L.G."/>
        </authorList>
    </citation>
    <scope>NUCLEOTIDE SEQUENCE [LARGE SCALE GENOMIC DNA]</scope>
    <source>
        <strain evidence="1 2">HHB13444</strain>
    </source>
</reference>
<dbReference type="Gene3D" id="3.80.10.10">
    <property type="entry name" value="Ribonuclease Inhibitor"/>
    <property type="match status" value="1"/>
</dbReference>
<dbReference type="STRING" id="1314778.A0A5C3PAC7"/>